<name>A0ABU4HJU6_9ACTN</name>
<protein>
    <submittedName>
        <fullName evidence="1">Uncharacterized protein</fullName>
    </submittedName>
</protein>
<keyword evidence="2" id="KW-1185">Reference proteome</keyword>
<dbReference type="EMBL" id="JAWSTH010000002">
    <property type="protein sequence ID" value="MDW5592964.1"/>
    <property type="molecule type" value="Genomic_DNA"/>
</dbReference>
<evidence type="ECO:0000313" key="1">
    <source>
        <dbReference type="EMBL" id="MDW5592964.1"/>
    </source>
</evidence>
<sequence>MRWTATLRARKQDVERLLAEAVPDLSVAGEDDSHLVFAFSDPPDDGSFESESHAAKAVIDAFVRHINGFGRLRWGRSFEGVTVASTRATDSNGKVTQYEFLGQAVAHLTPEDFAVMVERLGFPKPSPPLGLDVVNALDGAGVTKLAESNPQVARVLQLVELMLEGDHDINWVAGYSALEAIDHDLAARGVDGHALGWWTKRERKDFNATANSVEALGSRARHGKPSGLREARMHTTDASWFVRRVTAYWLTHLLGEGT</sequence>
<reference evidence="2" key="1">
    <citation type="submission" date="2023-07" db="EMBL/GenBank/DDBJ databases">
        <title>Conexibacter stalactiti sp. nov., isolated from stalactites in a lava cave and emended description of the genus Conexibacter.</title>
        <authorList>
            <person name="Lee S.D."/>
        </authorList>
    </citation>
    <scope>NUCLEOTIDE SEQUENCE [LARGE SCALE GENOMIC DNA]</scope>
    <source>
        <strain evidence="2">KCTC 39840</strain>
    </source>
</reference>
<organism evidence="1 2">
    <name type="scientific">Conexibacter stalactiti</name>
    <dbReference type="NCBI Taxonomy" id="1940611"/>
    <lineage>
        <taxon>Bacteria</taxon>
        <taxon>Bacillati</taxon>
        <taxon>Actinomycetota</taxon>
        <taxon>Thermoleophilia</taxon>
        <taxon>Solirubrobacterales</taxon>
        <taxon>Conexibacteraceae</taxon>
        <taxon>Conexibacter</taxon>
    </lineage>
</organism>
<comment type="caution">
    <text evidence="1">The sequence shown here is derived from an EMBL/GenBank/DDBJ whole genome shotgun (WGS) entry which is preliminary data.</text>
</comment>
<gene>
    <name evidence="1" type="ORF">R7226_01355</name>
</gene>
<dbReference type="RefSeq" id="WP_318595224.1">
    <property type="nucleotide sequence ID" value="NZ_JAWSTH010000002.1"/>
</dbReference>
<accession>A0ABU4HJU6</accession>
<evidence type="ECO:0000313" key="2">
    <source>
        <dbReference type="Proteomes" id="UP001284601"/>
    </source>
</evidence>
<proteinExistence type="predicted"/>
<dbReference type="Proteomes" id="UP001284601">
    <property type="component" value="Unassembled WGS sequence"/>
</dbReference>